<dbReference type="PANTHER" id="PTHR10947:SF0">
    <property type="entry name" value="PHENYLALANINE--TRNA LIGASE BETA SUBUNIT"/>
    <property type="match status" value="1"/>
</dbReference>
<dbReference type="InterPro" id="IPR022918">
    <property type="entry name" value="Phe_tRNA_ligase_beta2_arc"/>
</dbReference>
<name>A0A6P1Y410_9SPIR</name>
<evidence type="ECO:0000256" key="3">
    <source>
        <dbReference type="ARBA" id="ARBA00007438"/>
    </source>
</evidence>
<dbReference type="InterPro" id="IPR040659">
    <property type="entry name" value="PhetRS_B1"/>
</dbReference>
<evidence type="ECO:0000256" key="5">
    <source>
        <dbReference type="ARBA" id="ARBA00022598"/>
    </source>
</evidence>
<dbReference type="Pfam" id="PF03484">
    <property type="entry name" value="B5"/>
    <property type="match status" value="1"/>
</dbReference>
<dbReference type="InterPro" id="IPR045060">
    <property type="entry name" value="Phe-tRNA-ligase_IIc_bsu"/>
</dbReference>
<dbReference type="GO" id="GO:0004826">
    <property type="term" value="F:phenylalanine-tRNA ligase activity"/>
    <property type="evidence" value="ECO:0007669"/>
    <property type="project" value="UniProtKB-UniRule"/>
</dbReference>
<comment type="subcellular location">
    <subcellularLocation>
        <location evidence="2 12">Cytoplasm</location>
    </subcellularLocation>
</comment>
<dbReference type="SMART" id="SM00873">
    <property type="entry name" value="B3_4"/>
    <property type="match status" value="1"/>
</dbReference>
<dbReference type="SUPFAM" id="SSF46955">
    <property type="entry name" value="Putative DNA-binding domain"/>
    <property type="match status" value="1"/>
</dbReference>
<dbReference type="Gene3D" id="3.50.40.10">
    <property type="entry name" value="Phenylalanyl-trna Synthetase, Chain B, domain 3"/>
    <property type="match status" value="1"/>
</dbReference>
<evidence type="ECO:0000313" key="15">
    <source>
        <dbReference type="Proteomes" id="UP000464374"/>
    </source>
</evidence>
<evidence type="ECO:0000256" key="12">
    <source>
        <dbReference type="HAMAP-Rule" id="MF_00284"/>
    </source>
</evidence>
<sequence>MPKIDVNEQLFFNLLGKKYDYSPEFEHLLSSAKAELDEAPSAAAPQDERIIKIELNDTNRPDLWSTAGLARLLRMHTGGASNKARYQAFLSTLSERKDSGKRIVTVDPELQHIRPFMTAFVISGKPIDDAMLKDIIQTQEKLCWNFGRKRRSVSMGVYRSELINWPVHYRAVDPHTTSFRPLGFDTEMTCERIITEHPKGKEYGWILKDMKKVPLLSDSKGGVLSMAPIINSAEIGAVQPGDADLLVELTGTDMPSLLLATNIVACDFSDAGYTILPVSVEYPYDTGFGKTITTPLYFQEPTKTTVHAVNKLLGTELSAQDIVEALERMDNTVTVEGDCLSLMPPAYRNDFLHEVDIIEDVMMGKTVEFFEPETPREFTIGRLSPVTQLSRKIKSLMVGFGYQEMIFNYLGSKKDYIDRMNIDGTGVIEIANPMSENYQFVRPSIIPSLLSAETVSGNAVYPHRIFETGKIAYLAPEENTGTRTRQSLGFLTVNQDANFNEAASLVAGLLYYLQMDYNVCETHDPRFIEGRQAGVLADGKQIGIFGELHPQVLENWSVTVPAFAGELDIESILGHLKKNS</sequence>
<dbReference type="PROSITE" id="PS51483">
    <property type="entry name" value="B5"/>
    <property type="match status" value="1"/>
</dbReference>
<evidence type="ECO:0000313" key="14">
    <source>
        <dbReference type="EMBL" id="QHX44129.1"/>
    </source>
</evidence>
<dbReference type="InterPro" id="IPR005146">
    <property type="entry name" value="B3/B4_tRNA-bd"/>
</dbReference>
<evidence type="ECO:0000256" key="11">
    <source>
        <dbReference type="ARBA" id="ARBA00023146"/>
    </source>
</evidence>
<evidence type="ECO:0000256" key="9">
    <source>
        <dbReference type="ARBA" id="ARBA00022842"/>
    </source>
</evidence>
<feature type="binding site" evidence="12">
    <location>
        <position position="360"/>
    </location>
    <ligand>
        <name>Mg(2+)</name>
        <dbReference type="ChEBI" id="CHEBI:18420"/>
        <note>shared with alpha subunit</note>
    </ligand>
</feature>
<evidence type="ECO:0000256" key="7">
    <source>
        <dbReference type="ARBA" id="ARBA00022741"/>
    </source>
</evidence>
<dbReference type="PANTHER" id="PTHR10947">
    <property type="entry name" value="PHENYLALANYL-TRNA SYNTHETASE BETA CHAIN AND LEUCINE-RICH REPEAT-CONTAINING PROTEIN 47"/>
    <property type="match status" value="1"/>
</dbReference>
<dbReference type="InterPro" id="IPR004531">
    <property type="entry name" value="Phe-tRNA-synth_IIc_bsu_arc_euk"/>
</dbReference>
<keyword evidence="6 12" id="KW-0479">Metal-binding</keyword>
<accession>A0A6P1Y410</accession>
<evidence type="ECO:0000256" key="1">
    <source>
        <dbReference type="ARBA" id="ARBA00001946"/>
    </source>
</evidence>
<feature type="domain" description="B5" evidence="13">
    <location>
        <begin position="297"/>
        <end position="372"/>
    </location>
</feature>
<comment type="catalytic activity">
    <reaction evidence="12">
        <text>tRNA(Phe) + L-phenylalanine + ATP = L-phenylalanyl-tRNA(Phe) + AMP + diphosphate + H(+)</text>
        <dbReference type="Rhea" id="RHEA:19413"/>
        <dbReference type="Rhea" id="RHEA-COMP:9668"/>
        <dbReference type="Rhea" id="RHEA-COMP:9699"/>
        <dbReference type="ChEBI" id="CHEBI:15378"/>
        <dbReference type="ChEBI" id="CHEBI:30616"/>
        <dbReference type="ChEBI" id="CHEBI:33019"/>
        <dbReference type="ChEBI" id="CHEBI:58095"/>
        <dbReference type="ChEBI" id="CHEBI:78442"/>
        <dbReference type="ChEBI" id="CHEBI:78531"/>
        <dbReference type="ChEBI" id="CHEBI:456215"/>
        <dbReference type="EC" id="6.1.1.20"/>
    </reaction>
</comment>
<evidence type="ECO:0000256" key="10">
    <source>
        <dbReference type="ARBA" id="ARBA00022917"/>
    </source>
</evidence>
<dbReference type="Proteomes" id="UP000464374">
    <property type="component" value="Chromosome"/>
</dbReference>
<dbReference type="KEGG" id="trz:GWP43_12485"/>
<gene>
    <name evidence="12" type="primary">pheT</name>
    <name evidence="14" type="ORF">GWP43_12485</name>
</gene>
<keyword evidence="11 12" id="KW-0030">Aminoacyl-tRNA synthetase</keyword>
<dbReference type="InterPro" id="IPR009061">
    <property type="entry name" value="DNA-bd_dom_put_sf"/>
</dbReference>
<dbReference type="NCBIfam" id="TIGR00471">
    <property type="entry name" value="pheT_arch"/>
    <property type="match status" value="1"/>
</dbReference>
<dbReference type="InterPro" id="IPR045864">
    <property type="entry name" value="aa-tRNA-synth_II/BPL/LPL"/>
</dbReference>
<evidence type="ECO:0000259" key="13">
    <source>
        <dbReference type="PROSITE" id="PS51483"/>
    </source>
</evidence>
<dbReference type="InterPro" id="IPR041616">
    <property type="entry name" value="PheRS_beta_core"/>
</dbReference>
<organism evidence="14 15">
    <name type="scientific">Treponema vincentii</name>
    <dbReference type="NCBI Taxonomy" id="69710"/>
    <lineage>
        <taxon>Bacteria</taxon>
        <taxon>Pseudomonadati</taxon>
        <taxon>Spirochaetota</taxon>
        <taxon>Spirochaetia</taxon>
        <taxon>Spirochaetales</taxon>
        <taxon>Treponemataceae</taxon>
        <taxon>Treponema</taxon>
    </lineage>
</organism>
<keyword evidence="8 12" id="KW-0067">ATP-binding</keyword>
<dbReference type="Pfam" id="PF18262">
    <property type="entry name" value="PhetRS_B1"/>
    <property type="match status" value="1"/>
</dbReference>
<dbReference type="EMBL" id="CP048020">
    <property type="protein sequence ID" value="QHX44129.1"/>
    <property type="molecule type" value="Genomic_DNA"/>
</dbReference>
<dbReference type="RefSeq" id="WP_162664415.1">
    <property type="nucleotide sequence ID" value="NZ_CP048020.1"/>
</dbReference>
<feature type="binding site" evidence="12">
    <location>
        <position position="356"/>
    </location>
    <ligand>
        <name>Mg(2+)</name>
        <dbReference type="ChEBI" id="CHEBI:18420"/>
        <note>shared with alpha subunit</note>
    </ligand>
</feature>
<dbReference type="SMART" id="SM00874">
    <property type="entry name" value="B5"/>
    <property type="match status" value="1"/>
</dbReference>
<keyword evidence="5 12" id="KW-0436">Ligase</keyword>
<dbReference type="InterPro" id="IPR005147">
    <property type="entry name" value="tRNA_synthase_B5-dom"/>
</dbReference>
<dbReference type="GO" id="GO:0005524">
    <property type="term" value="F:ATP binding"/>
    <property type="evidence" value="ECO:0007669"/>
    <property type="project" value="UniProtKB-UniRule"/>
</dbReference>
<dbReference type="HAMAP" id="MF_00284">
    <property type="entry name" value="Phe_tRNA_synth_beta2"/>
    <property type="match status" value="1"/>
</dbReference>
<dbReference type="Gene3D" id="3.30.56.10">
    <property type="match status" value="2"/>
</dbReference>
<evidence type="ECO:0000256" key="8">
    <source>
        <dbReference type="ARBA" id="ARBA00022840"/>
    </source>
</evidence>
<dbReference type="GO" id="GO:0003723">
    <property type="term" value="F:RNA binding"/>
    <property type="evidence" value="ECO:0007669"/>
    <property type="project" value="InterPro"/>
</dbReference>
<protein>
    <recommendedName>
        <fullName evidence="12">Phenylalanine--tRNA ligase beta subunit</fullName>
        <ecNumber evidence="12">6.1.1.20</ecNumber>
    </recommendedName>
    <alternativeName>
        <fullName evidence="12">Phenylalanyl-tRNA synthetase beta subunit</fullName>
        <shortName evidence="12">PheRS</shortName>
    </alternativeName>
</protein>
<dbReference type="Gene3D" id="3.30.930.10">
    <property type="entry name" value="Bira Bifunctional Protein, Domain 2"/>
    <property type="match status" value="1"/>
</dbReference>
<keyword evidence="9 12" id="KW-0460">Magnesium</keyword>
<dbReference type="SUPFAM" id="SSF55681">
    <property type="entry name" value="Class II aaRS and biotin synthetases"/>
    <property type="match status" value="1"/>
</dbReference>
<keyword evidence="7 12" id="KW-0547">Nucleotide-binding</keyword>
<evidence type="ECO:0000256" key="4">
    <source>
        <dbReference type="ARBA" id="ARBA00022490"/>
    </source>
</evidence>
<comment type="cofactor">
    <cofactor evidence="1 12">
        <name>Mg(2+)</name>
        <dbReference type="ChEBI" id="CHEBI:18420"/>
    </cofactor>
</comment>
<feature type="binding site" evidence="12">
    <location>
        <position position="350"/>
    </location>
    <ligand>
        <name>Mg(2+)</name>
        <dbReference type="ChEBI" id="CHEBI:18420"/>
        <note>shared with alpha subunit</note>
    </ligand>
</feature>
<dbReference type="AlphaFoldDB" id="A0A6P1Y410"/>
<keyword evidence="10 12" id="KW-0648">Protein biosynthesis</keyword>
<dbReference type="GO" id="GO:0000287">
    <property type="term" value="F:magnesium ion binding"/>
    <property type="evidence" value="ECO:0007669"/>
    <property type="project" value="InterPro"/>
</dbReference>
<comment type="subunit">
    <text evidence="12">Tetramer of two alpha and two beta subunits.</text>
</comment>
<comment type="similarity">
    <text evidence="3 12">Belongs to the phenylalanyl-tRNA synthetase beta subunit family. Type 2 subfamily.</text>
</comment>
<evidence type="ECO:0000256" key="6">
    <source>
        <dbReference type="ARBA" id="ARBA00022723"/>
    </source>
</evidence>
<dbReference type="Pfam" id="PF17759">
    <property type="entry name" value="tRNA_synthFbeta"/>
    <property type="match status" value="1"/>
</dbReference>
<dbReference type="InterPro" id="IPR020825">
    <property type="entry name" value="Phe-tRNA_synthase-like_B3/B4"/>
</dbReference>
<evidence type="ECO:0000256" key="2">
    <source>
        <dbReference type="ARBA" id="ARBA00004496"/>
    </source>
</evidence>
<proteinExistence type="inferred from homology"/>
<feature type="binding site" evidence="12">
    <location>
        <position position="359"/>
    </location>
    <ligand>
        <name>Mg(2+)</name>
        <dbReference type="ChEBI" id="CHEBI:18420"/>
        <note>shared with alpha subunit</note>
    </ligand>
</feature>
<dbReference type="EC" id="6.1.1.20" evidence="12"/>
<dbReference type="CDD" id="cd00769">
    <property type="entry name" value="PheRS_beta_core"/>
    <property type="match status" value="1"/>
</dbReference>
<reference evidence="14 15" key="1">
    <citation type="submission" date="2020-01" db="EMBL/GenBank/DDBJ databases">
        <title>Complete genome sequence of a human oral phylogroup 1 Treponema sp. strain ATCC 700766, originally isolated from periodontitis dental plaque.</title>
        <authorList>
            <person name="Chan Y."/>
            <person name="Huo Y.-B."/>
            <person name="Yu X.-L."/>
            <person name="Zeng H."/>
            <person name="Leung W.-K."/>
            <person name="Watt R.M."/>
        </authorList>
    </citation>
    <scope>NUCLEOTIDE SEQUENCE [LARGE SCALE GENOMIC DNA]</scope>
    <source>
        <strain evidence="14 15">OMZ 804</strain>
    </source>
</reference>
<keyword evidence="4 12" id="KW-0963">Cytoplasm</keyword>
<dbReference type="GO" id="GO:0006432">
    <property type="term" value="P:phenylalanyl-tRNA aminoacylation"/>
    <property type="evidence" value="ECO:0007669"/>
    <property type="project" value="UniProtKB-UniRule"/>
</dbReference>
<dbReference type="GO" id="GO:0009328">
    <property type="term" value="C:phenylalanine-tRNA ligase complex"/>
    <property type="evidence" value="ECO:0007669"/>
    <property type="project" value="TreeGrafter"/>
</dbReference>